<dbReference type="Pfam" id="PF01963">
    <property type="entry name" value="TraB_PrgY_gumN"/>
    <property type="match status" value="1"/>
</dbReference>
<gene>
    <name evidence="1" type="ORF">BKD89_07890</name>
</gene>
<dbReference type="PANTHER" id="PTHR21530">
    <property type="entry name" value="PHEROMONE SHUTDOWN PROTEIN"/>
    <property type="match status" value="1"/>
</dbReference>
<reference evidence="1 2" key="1">
    <citation type="submission" date="2016-10" db="EMBL/GenBank/DDBJ databases">
        <title>Complete genome of the TMA-utilizing, human hosted archaeon Methanomethylophilus alvus Gen. nov, sp. nov., strain Mx-05, derived from a pure culture.</title>
        <authorList>
            <person name="Brugere J.-F."/>
            <person name="Ben Hania W."/>
            <person name="Chaudhary P.P."/>
            <person name="Gaci N."/>
            <person name="Borrel G."/>
            <person name="Cao Van Tuat L."/>
            <person name="Fardeau M.-L."/>
            <person name="Harris H.M.B."/>
            <person name="O'Toole P.W."/>
            <person name="Ollivier B."/>
        </authorList>
    </citation>
    <scope>NUCLEOTIDE SEQUENCE [LARGE SCALE GENOMIC DNA]</scope>
    <source>
        <strain evidence="1 2">Mx-05</strain>
    </source>
</reference>
<dbReference type="EMBL" id="CP017686">
    <property type="protein sequence ID" value="AYQ55705.1"/>
    <property type="molecule type" value="Genomic_DNA"/>
</dbReference>
<dbReference type="InterPro" id="IPR002816">
    <property type="entry name" value="TraB/PrgY/GumN_fam"/>
</dbReference>
<dbReference type="RefSeq" id="WP_015505486.1">
    <property type="nucleotide sequence ID" value="NZ_CAYARO010000001.1"/>
</dbReference>
<dbReference type="Proteomes" id="UP000273278">
    <property type="component" value="Chromosome"/>
</dbReference>
<dbReference type="CDD" id="cd14726">
    <property type="entry name" value="TraB_PrgY-like"/>
    <property type="match status" value="1"/>
</dbReference>
<dbReference type="PANTHER" id="PTHR21530:SF7">
    <property type="entry name" value="TRAB DOMAIN-CONTAINING PROTEIN"/>
    <property type="match status" value="1"/>
</dbReference>
<name>A0A3G3IIP5_9ARCH</name>
<protein>
    <submittedName>
        <fullName evidence="1">Conjugal transfer protein TraB</fullName>
    </submittedName>
</protein>
<accession>A0A3G3IIP5</accession>
<dbReference type="InterPro" id="IPR046345">
    <property type="entry name" value="TraB_PrgY-like"/>
</dbReference>
<proteinExistence type="predicted"/>
<sequence>MLTIIGTGHVFNISDPISFIVRQCWPQAVCVELDDMRYHALTGDKEALRKDLEARGIDPDASKEERLKQTNAAYQQSAKYQEKMSAQNKSTAGADMVAAIGAGKSCDAEIFCIDKDASATMDRMWTQMGRGERMRYRLSGISDSIFGKRKVDRTQKDYSKDQAAYIEEMRKRYPTMVRVLIDERNEFMASKIKEVCATHDRVVVVVGDGHVDGLLKLLPEEGRRVVRLVELMDPERVKQLKTQYWEGVEE</sequence>
<evidence type="ECO:0000313" key="1">
    <source>
        <dbReference type="EMBL" id="AYQ55705.1"/>
    </source>
</evidence>
<dbReference type="OMA" id="REEFMAN"/>
<evidence type="ECO:0000313" key="2">
    <source>
        <dbReference type="Proteomes" id="UP000273278"/>
    </source>
</evidence>
<dbReference type="GeneID" id="41322375"/>
<dbReference type="AlphaFoldDB" id="A0A3G3IIP5"/>
<organism evidence="1 2">
    <name type="scientific">Methanomethylophilus alvi</name>
    <dbReference type="NCBI Taxonomy" id="1291540"/>
    <lineage>
        <taxon>Archaea</taxon>
        <taxon>Methanobacteriati</taxon>
        <taxon>Thermoplasmatota</taxon>
        <taxon>Thermoplasmata</taxon>
        <taxon>Methanomassiliicoccales</taxon>
        <taxon>Methanomethylophilaceae</taxon>
        <taxon>Methanomethylophilus</taxon>
    </lineage>
</organism>